<evidence type="ECO:0000313" key="1">
    <source>
        <dbReference type="EMBL" id="SIQ39482.1"/>
    </source>
</evidence>
<organism evidence="1 2">
    <name type="scientific">Aromatoleum tolulyticum</name>
    <dbReference type="NCBI Taxonomy" id="34027"/>
    <lineage>
        <taxon>Bacteria</taxon>
        <taxon>Pseudomonadati</taxon>
        <taxon>Pseudomonadota</taxon>
        <taxon>Betaproteobacteria</taxon>
        <taxon>Rhodocyclales</taxon>
        <taxon>Rhodocyclaceae</taxon>
        <taxon>Aromatoleum</taxon>
    </lineage>
</organism>
<dbReference type="EMBL" id="FTMD01000004">
    <property type="protein sequence ID" value="SIQ39482.1"/>
    <property type="molecule type" value="Genomic_DNA"/>
</dbReference>
<protein>
    <submittedName>
        <fullName evidence="1">Uncharacterized protein</fullName>
    </submittedName>
</protein>
<evidence type="ECO:0000313" key="2">
    <source>
        <dbReference type="Proteomes" id="UP000186819"/>
    </source>
</evidence>
<dbReference type="AlphaFoldDB" id="A0A1N6SEU7"/>
<proteinExistence type="predicted"/>
<keyword evidence="2" id="KW-1185">Reference proteome</keyword>
<dbReference type="OrthoDB" id="8588195at2"/>
<name>A0A1N6SEU7_9RHOO</name>
<dbReference type="RefSeq" id="WP_076601432.1">
    <property type="nucleotide sequence ID" value="NZ_FTMD01000004.1"/>
</dbReference>
<sequence>MRRETAYKLAGRHHEHPVAAAGLFKEREIRFSEYPPHQAEQALRSLRLLKGLHAAPHGERLHSIVVSYSVLELSLEVLEDALRDAGFHLDNSLYVKLTRAVVYFCEETQRHNVESPERLLKKSNEVYVKVYEHHLHGDHDDTPPEFREYK</sequence>
<dbReference type="STRING" id="34027.SAMN05421829_10461"/>
<reference evidence="2" key="1">
    <citation type="submission" date="2017-01" db="EMBL/GenBank/DDBJ databases">
        <authorList>
            <person name="Varghese N."/>
            <person name="Submissions S."/>
        </authorList>
    </citation>
    <scope>NUCLEOTIDE SEQUENCE [LARGE SCALE GENOMIC DNA]</scope>
    <source>
        <strain evidence="2">ATCC 51758</strain>
    </source>
</reference>
<gene>
    <name evidence="1" type="ORF">SAMN05421829_10461</name>
</gene>
<dbReference type="Proteomes" id="UP000186819">
    <property type="component" value="Unassembled WGS sequence"/>
</dbReference>
<accession>A0A1N6SEU7</accession>